<dbReference type="InterPro" id="IPR003107">
    <property type="entry name" value="HAT"/>
</dbReference>
<dbReference type="EMBL" id="BLLK01000038">
    <property type="protein sequence ID" value="GFH49325.1"/>
    <property type="molecule type" value="Genomic_DNA"/>
</dbReference>
<dbReference type="FunFam" id="1.25.40.10:FF:001362">
    <property type="entry name" value="RNA splicing factor"/>
    <property type="match status" value="1"/>
</dbReference>
<dbReference type="SUPFAM" id="SSF48452">
    <property type="entry name" value="TPR-like"/>
    <property type="match status" value="4"/>
</dbReference>
<dbReference type="InterPro" id="IPR019734">
    <property type="entry name" value="TPR_rpt"/>
</dbReference>
<evidence type="ECO:0000256" key="6">
    <source>
        <dbReference type="PROSITE-ProRule" id="PRU00339"/>
    </source>
</evidence>
<comment type="caution">
    <text evidence="9">The sequence shown here is derived from an EMBL/GenBank/DDBJ whole genome shotgun (WGS) entry which is preliminary data.</text>
</comment>
<dbReference type="PANTHER" id="PTHR11246">
    <property type="entry name" value="PRE-MRNA SPLICING FACTOR"/>
    <property type="match status" value="1"/>
</dbReference>
<dbReference type="Proteomes" id="UP001054902">
    <property type="component" value="Unassembled WGS sequence"/>
</dbReference>
<dbReference type="GO" id="GO:0046540">
    <property type="term" value="C:U4/U6 x U5 tri-snRNP complex"/>
    <property type="evidence" value="ECO:0007669"/>
    <property type="project" value="TreeGrafter"/>
</dbReference>
<sequence>MAFRNKQAPKGYVPGLGRGAAGFTTRSDVGPAAMAAPADGGGGSRAAEQRAAKLLMQKQQQQQKMAVEPSPFGQAPEGYVPGMGRGSTGMGFASGGNNEGPVGGAAEESAINETPYDEEDEEADRIYEAIDERMKKRRKKGDDQGDSTVSKIGSQFRDLKEQLANVSESEWAAIPDVGDYSLRYKQKRKQDTFTPITDSLLESRSMTNADATSGNATLAGTAQVVDEKSSGFKSVANMTGLAEARGTVLGMSLDRMGDSVTGQTVVDPKGYLTSLSNNKLATDAEIGDINKARLLLKSVRDTNPNHGPGWIAAARVEEAAGKTLQARKLIQEGCEVCPKSEDVWLEAARLHPSDVAKTILASAVRRIPQSVKIFQKAADLENNEESKKAVLRKGLEMNPTSVELWKAAIELEDAENAKILLSVAVEKVPQCVDMWLALARLETYDNARKVLNQARRALPTERSIWLAAAKLEESQNHDEMVEKIVQKAVSSLAKHDAIVTRSQWLNEAEMAEASSAPTTSAAIIKFTIGLGVDVEDRQRTWADDANGTLSRGAVSTARAILAHSLSVFPSKRSLWMQAVELERKHGDATSLDDVLAAACERLPKQEIFWLVRAKEKWTLGDVEKAREILTEAFAANPNSEPIWLAAAKLEWETGEIDRARVLLQRARERASSDRVYMKSALLERESGKLDDALNLVEEGIEKYPKFAKLYMIGGQICSQELKPTLENIDRARSFYKKGLTSCPNSIVLWILSSQLEEKAPVLLNGNTTANQGIGFTKARSLLELARLKNAKSPELWVEAIRLERRAGNEKLAITLMARALQECPKSGLLLAENITTSPRPEQKSKSADAIKKNPDDPLVITAVASLFASERKQEKARKWFERAVVLNPDLGDSWAKYYAFECAVGDETKKKSIKDRCIKADPKHGEIWCSIMKDVKNTKVSTGEGLEMASQHIIKMKEANL</sequence>
<dbReference type="GO" id="GO:0000244">
    <property type="term" value="P:spliceosomal tri-snRNP complex assembly"/>
    <property type="evidence" value="ECO:0007669"/>
    <property type="project" value="TreeGrafter"/>
</dbReference>
<feature type="domain" description="PRP1 splicing factor N-terminal" evidence="8">
    <location>
        <begin position="107"/>
        <end position="183"/>
    </location>
</feature>
<proteinExistence type="predicted"/>
<feature type="repeat" description="TPR" evidence="6">
    <location>
        <begin position="857"/>
        <end position="890"/>
    </location>
</feature>
<evidence type="ECO:0000256" key="5">
    <source>
        <dbReference type="ARBA" id="ARBA00023242"/>
    </source>
</evidence>
<dbReference type="InterPro" id="IPR011990">
    <property type="entry name" value="TPR-like_helical_dom_sf"/>
</dbReference>
<keyword evidence="5" id="KW-0539">Nucleus</keyword>
<dbReference type="InterPro" id="IPR010491">
    <property type="entry name" value="PRP1_N"/>
</dbReference>
<protein>
    <recommendedName>
        <fullName evidence="8">PRP1 splicing factor N-terminal domain-containing protein</fullName>
    </recommendedName>
</protein>
<accession>A0AAD3H3T3</accession>
<feature type="domain" description="PRP1 splicing factor N-terminal" evidence="8">
    <location>
        <begin position="8"/>
        <end position="59"/>
    </location>
</feature>
<keyword evidence="2" id="KW-0507">mRNA processing</keyword>
<dbReference type="AlphaFoldDB" id="A0AAD3H3T3"/>
<dbReference type="Pfam" id="PF06424">
    <property type="entry name" value="PRP1_N"/>
    <property type="match status" value="2"/>
</dbReference>
<dbReference type="SMART" id="SM00028">
    <property type="entry name" value="TPR"/>
    <property type="match status" value="4"/>
</dbReference>
<evidence type="ECO:0000256" key="3">
    <source>
        <dbReference type="ARBA" id="ARBA00022737"/>
    </source>
</evidence>
<evidence type="ECO:0000313" key="10">
    <source>
        <dbReference type="Proteomes" id="UP001054902"/>
    </source>
</evidence>
<dbReference type="InterPro" id="IPR045075">
    <property type="entry name" value="Syf1-like"/>
</dbReference>
<reference evidence="9 10" key="1">
    <citation type="journal article" date="2021" name="Sci. Rep.">
        <title>The genome of the diatom Chaetoceros tenuissimus carries an ancient integrated fragment of an extant virus.</title>
        <authorList>
            <person name="Hongo Y."/>
            <person name="Kimura K."/>
            <person name="Takaki Y."/>
            <person name="Yoshida Y."/>
            <person name="Baba S."/>
            <person name="Kobayashi G."/>
            <person name="Nagasaki K."/>
            <person name="Hano T."/>
            <person name="Tomaru Y."/>
        </authorList>
    </citation>
    <scope>NUCLEOTIDE SEQUENCE [LARGE SCALE GENOMIC DNA]</scope>
    <source>
        <strain evidence="9 10">NIES-3715</strain>
    </source>
</reference>
<keyword evidence="4" id="KW-0508">mRNA splicing</keyword>
<evidence type="ECO:0000259" key="8">
    <source>
        <dbReference type="Pfam" id="PF06424"/>
    </source>
</evidence>
<comment type="subcellular location">
    <subcellularLocation>
        <location evidence="1">Nucleus</location>
    </subcellularLocation>
</comment>
<dbReference type="Gene3D" id="1.25.40.10">
    <property type="entry name" value="Tetratricopeptide repeat domain"/>
    <property type="match status" value="4"/>
</dbReference>
<dbReference type="GO" id="GO:0071013">
    <property type="term" value="C:catalytic step 2 spliceosome"/>
    <property type="evidence" value="ECO:0007669"/>
    <property type="project" value="TreeGrafter"/>
</dbReference>
<dbReference type="Pfam" id="PF14559">
    <property type="entry name" value="TPR_19"/>
    <property type="match status" value="1"/>
</dbReference>
<evidence type="ECO:0000256" key="4">
    <source>
        <dbReference type="ARBA" id="ARBA00023187"/>
    </source>
</evidence>
<keyword evidence="6" id="KW-0802">TPR repeat</keyword>
<evidence type="ECO:0000313" key="9">
    <source>
        <dbReference type="EMBL" id="GFH49325.1"/>
    </source>
</evidence>
<dbReference type="Pfam" id="PF13428">
    <property type="entry name" value="TPR_14"/>
    <property type="match status" value="1"/>
</dbReference>
<evidence type="ECO:0000256" key="7">
    <source>
        <dbReference type="SAM" id="MobiDB-lite"/>
    </source>
</evidence>
<dbReference type="SMART" id="SM00386">
    <property type="entry name" value="HAT"/>
    <property type="match status" value="11"/>
</dbReference>
<feature type="compositionally biased region" description="Low complexity" evidence="7">
    <location>
        <begin position="52"/>
        <end position="66"/>
    </location>
</feature>
<gene>
    <name evidence="9" type="ORF">CTEN210_05801</name>
</gene>
<keyword evidence="3" id="KW-0677">Repeat</keyword>
<dbReference type="PROSITE" id="PS50005">
    <property type="entry name" value="TPR"/>
    <property type="match status" value="1"/>
</dbReference>
<name>A0AAD3H3T3_9STRA</name>
<keyword evidence="10" id="KW-1185">Reference proteome</keyword>
<evidence type="ECO:0000256" key="1">
    <source>
        <dbReference type="ARBA" id="ARBA00004123"/>
    </source>
</evidence>
<organism evidence="9 10">
    <name type="scientific">Chaetoceros tenuissimus</name>
    <dbReference type="NCBI Taxonomy" id="426638"/>
    <lineage>
        <taxon>Eukaryota</taxon>
        <taxon>Sar</taxon>
        <taxon>Stramenopiles</taxon>
        <taxon>Ochrophyta</taxon>
        <taxon>Bacillariophyta</taxon>
        <taxon>Coscinodiscophyceae</taxon>
        <taxon>Chaetocerotophycidae</taxon>
        <taxon>Chaetocerotales</taxon>
        <taxon>Chaetocerotaceae</taxon>
        <taxon>Chaetoceros</taxon>
    </lineage>
</organism>
<dbReference type="PANTHER" id="PTHR11246:SF1">
    <property type="entry name" value="PRE-MRNA-PROCESSING FACTOR 6"/>
    <property type="match status" value="1"/>
</dbReference>
<evidence type="ECO:0000256" key="2">
    <source>
        <dbReference type="ARBA" id="ARBA00022664"/>
    </source>
</evidence>
<feature type="region of interest" description="Disordered" evidence="7">
    <location>
        <begin position="1"/>
        <end position="74"/>
    </location>
</feature>